<dbReference type="SUPFAM" id="SSF53633">
    <property type="entry name" value="Carbamate kinase-like"/>
    <property type="match status" value="1"/>
</dbReference>
<evidence type="ECO:0000313" key="2">
    <source>
        <dbReference type="EMBL" id="QFY44328.1"/>
    </source>
</evidence>
<keyword evidence="2" id="KW-0418">Kinase</keyword>
<evidence type="ECO:0000313" key="3">
    <source>
        <dbReference type="Proteomes" id="UP000325755"/>
    </source>
</evidence>
<evidence type="ECO:0000259" key="1">
    <source>
        <dbReference type="Pfam" id="PF00696"/>
    </source>
</evidence>
<name>A0A5Q0BQG5_9GAMM</name>
<sequence>MWVIKLGGSLLNTEVLPFWLKAVAHANAVIVPGGGAFADTVRVMQQRWGFGEQAAHDMAILSMQQYGRMLGDMAGLPVFKKTGRFQPPHDRAVVWLPDPDALNQAGVPVSWQVTSDSLAAWLAGQLHAEHLMLVKSTRLPFADDIGKSGLPVRVPVERGWIDEAFPRFIEHASFKVWLCCASEHARVRELMNDPADGLLRVV</sequence>
<dbReference type="KEGG" id="mmob:F6R98_18210"/>
<dbReference type="Pfam" id="PF00696">
    <property type="entry name" value="AA_kinase"/>
    <property type="match status" value="1"/>
</dbReference>
<accession>A0A5Q0BQG5</accession>
<dbReference type="Gene3D" id="3.40.1160.10">
    <property type="entry name" value="Acetylglutamate kinase-like"/>
    <property type="match status" value="1"/>
</dbReference>
<dbReference type="InParanoid" id="A0A5Q0BQG5"/>
<proteinExistence type="predicted"/>
<protein>
    <submittedName>
        <fullName evidence="2">Amino acid kinase</fullName>
    </submittedName>
</protein>
<dbReference type="GO" id="GO:0016301">
    <property type="term" value="F:kinase activity"/>
    <property type="evidence" value="ECO:0007669"/>
    <property type="project" value="UniProtKB-KW"/>
</dbReference>
<organism evidence="2 3">
    <name type="scientific">Candidatus Methylospira mobilis</name>
    <dbReference type="NCBI Taxonomy" id="1808979"/>
    <lineage>
        <taxon>Bacteria</taxon>
        <taxon>Pseudomonadati</taxon>
        <taxon>Pseudomonadota</taxon>
        <taxon>Gammaproteobacteria</taxon>
        <taxon>Methylococcales</taxon>
        <taxon>Methylococcaceae</taxon>
        <taxon>Candidatus Methylospira</taxon>
    </lineage>
</organism>
<dbReference type="Proteomes" id="UP000325755">
    <property type="component" value="Chromosome"/>
</dbReference>
<dbReference type="AlphaFoldDB" id="A0A5Q0BQG5"/>
<gene>
    <name evidence="2" type="ORF">F6R98_18210</name>
</gene>
<dbReference type="RefSeq" id="WP_153250293.1">
    <property type="nucleotide sequence ID" value="NZ_CP044205.1"/>
</dbReference>
<keyword evidence="2" id="KW-0808">Transferase</keyword>
<reference evidence="2 3" key="1">
    <citation type="submission" date="2019-09" db="EMBL/GenBank/DDBJ databases">
        <title>Ecophysiology of the spiral-shaped methanotroph Methylospira mobilis as revealed by the complete genome sequence.</title>
        <authorList>
            <person name="Oshkin I.Y."/>
            <person name="Dedysh S.N."/>
            <person name="Miroshnikov K."/>
            <person name="Danilova O.V."/>
            <person name="Hakobyan A."/>
            <person name="Liesack W."/>
        </authorList>
    </citation>
    <scope>NUCLEOTIDE SEQUENCE [LARGE SCALE GENOMIC DNA]</scope>
    <source>
        <strain evidence="2 3">Shm1</strain>
    </source>
</reference>
<dbReference type="InterPro" id="IPR036393">
    <property type="entry name" value="AceGlu_kinase-like_sf"/>
</dbReference>
<feature type="domain" description="Aspartate/glutamate/uridylate kinase" evidence="1">
    <location>
        <begin position="2"/>
        <end position="136"/>
    </location>
</feature>
<dbReference type="EMBL" id="CP044205">
    <property type="protein sequence ID" value="QFY44328.1"/>
    <property type="molecule type" value="Genomic_DNA"/>
</dbReference>
<dbReference type="OrthoDB" id="8526978at2"/>
<dbReference type="InterPro" id="IPR001048">
    <property type="entry name" value="Asp/Glu/Uridylate_kinase"/>
</dbReference>
<keyword evidence="3" id="KW-1185">Reference proteome</keyword>